<dbReference type="RefSeq" id="WP_185427236.1">
    <property type="nucleotide sequence ID" value="NZ_JAARRL010000031.1"/>
</dbReference>
<keyword evidence="7" id="KW-0843">Virulence</keyword>
<keyword evidence="10" id="KW-0175">Coiled coil</keyword>
<accession>A0A841ZBG8</accession>
<keyword evidence="8 11" id="KW-0472">Membrane</keyword>
<feature type="transmembrane region" description="Helical" evidence="11">
    <location>
        <begin position="905"/>
        <end position="938"/>
    </location>
</feature>
<dbReference type="Proteomes" id="UP000564536">
    <property type="component" value="Unassembled WGS sequence"/>
</dbReference>
<evidence type="ECO:0000256" key="6">
    <source>
        <dbReference type="ARBA" id="ARBA00022989"/>
    </source>
</evidence>
<keyword evidence="4" id="KW-1003">Cell membrane</keyword>
<evidence type="ECO:0000256" key="4">
    <source>
        <dbReference type="ARBA" id="ARBA00022475"/>
    </source>
</evidence>
<feature type="transmembrane region" description="Helical" evidence="11">
    <location>
        <begin position="800"/>
        <end position="821"/>
    </location>
</feature>
<evidence type="ECO:0000256" key="1">
    <source>
        <dbReference type="ARBA" id="ARBA00004651"/>
    </source>
</evidence>
<evidence type="ECO:0000256" key="11">
    <source>
        <dbReference type="SAM" id="Phobius"/>
    </source>
</evidence>
<evidence type="ECO:0000313" key="13">
    <source>
        <dbReference type="Proteomes" id="UP000564536"/>
    </source>
</evidence>
<evidence type="ECO:0000256" key="8">
    <source>
        <dbReference type="ARBA" id="ARBA00023136"/>
    </source>
</evidence>
<protein>
    <recommendedName>
        <fullName evidence="3">Type VII secretion system accessory factor EsaA</fullName>
    </recommendedName>
</protein>
<comment type="subcellular location">
    <subcellularLocation>
        <location evidence="1">Cell membrane</location>
        <topology evidence="1">Multi-pass membrane protein</topology>
    </subcellularLocation>
</comment>
<dbReference type="NCBIfam" id="TIGR03061">
    <property type="entry name" value="pip_yhgE_Nterm"/>
    <property type="match status" value="1"/>
</dbReference>
<dbReference type="InterPro" id="IPR023838">
    <property type="entry name" value="T7SS_EsaA"/>
</dbReference>
<evidence type="ECO:0000256" key="3">
    <source>
        <dbReference type="ARBA" id="ARBA00020819"/>
    </source>
</evidence>
<feature type="transmembrane region" description="Helical" evidence="11">
    <location>
        <begin position="833"/>
        <end position="855"/>
    </location>
</feature>
<evidence type="ECO:0000256" key="10">
    <source>
        <dbReference type="SAM" id="Coils"/>
    </source>
</evidence>
<dbReference type="InterPro" id="IPR017500">
    <property type="entry name" value="Phage_infect_YhgE_N"/>
</dbReference>
<dbReference type="InterPro" id="IPR051328">
    <property type="entry name" value="T7SS_ABC-Transporter"/>
</dbReference>
<reference evidence="12 13" key="1">
    <citation type="submission" date="2020-03" db="EMBL/GenBank/DDBJ databases">
        <title>Soil Listeria distribution.</title>
        <authorList>
            <person name="Liao J."/>
            <person name="Wiedmann M."/>
        </authorList>
    </citation>
    <scope>NUCLEOTIDE SEQUENCE [LARGE SCALE GENOMIC DNA]</scope>
    <source>
        <strain evidence="12 13">FSL L7-1523</strain>
    </source>
</reference>
<feature type="transmembrane region" description="Helical" evidence="11">
    <location>
        <begin position="7"/>
        <end position="30"/>
    </location>
</feature>
<dbReference type="GO" id="GO:0005886">
    <property type="term" value="C:plasma membrane"/>
    <property type="evidence" value="ECO:0007669"/>
    <property type="project" value="UniProtKB-SubCell"/>
</dbReference>
<gene>
    <name evidence="12" type="primary">esaA</name>
    <name evidence="12" type="ORF">HB943_14595</name>
</gene>
<evidence type="ECO:0000256" key="7">
    <source>
        <dbReference type="ARBA" id="ARBA00023026"/>
    </source>
</evidence>
<comment type="similarity">
    <text evidence="2">Belongs to the EsaA family.</text>
</comment>
<evidence type="ECO:0000256" key="5">
    <source>
        <dbReference type="ARBA" id="ARBA00022692"/>
    </source>
</evidence>
<dbReference type="PANTHER" id="PTHR43077">
    <property type="entry name" value="TRANSPORT PERMEASE YVFS-RELATED"/>
    <property type="match status" value="1"/>
</dbReference>
<name>A0A841ZBG8_9LIST</name>
<organism evidence="12 13">
    <name type="scientific">Listeria weihenstephanensis</name>
    <dbReference type="NCBI Taxonomy" id="1006155"/>
    <lineage>
        <taxon>Bacteria</taxon>
        <taxon>Bacillati</taxon>
        <taxon>Bacillota</taxon>
        <taxon>Bacilli</taxon>
        <taxon>Bacillales</taxon>
        <taxon>Listeriaceae</taxon>
        <taxon>Listeria</taxon>
    </lineage>
</organism>
<sequence>MRKTVQLIAISILIIAVPIVSAFFVFSGVYQNMLQPQLSIALVNEDKGATFNGQEIYFGNAFVKDIERNNDYDWSVVSRGTADLGLASGDYDVAIIIPSDFSMRSVAVDDNAPEQTQLSYKVSPSANFLVEENAQKAVGNIQALLNSKLIDVYFSSVLHNLQAAQMNVNEMVTAESEHNTILHDEVAVNLTSLEKNFGAVEQTTTSLTGSAGSLESSSIALNQRTNQALSAQTAFSNELTQYFQLQNENMLSAEVLLAKDNQLQKLMQSNTEISQLQTANENLITQLTNNKVEVEALQLQTTNIHDELQAIVDNSDGNGNKNVLWQSIYDEIEANLPRDGSLSGIPTQIQNLCSDANVYDASSDADLVAVQRVCGTMSSQNPTARVYTMNSVGTAPVLDPLTDWTMTIQLAPNSSTPSVKMNNRAISGTYNASTGIWTGTELAGAHGVTIGTNSLSVAYTLASTNGVPSPTVSAQIDDVTSGVQTMTLTTSAVIQPQPLPTAAQIKNAHMLDAYFIVTYGSDAQSLVANSGGDIAGYLSNLEASVDTSNGAREQLAMDLTTSAYNNMRSTVETLLNDKINPYMIELNAHHDAIVTSIASSNDVQTRLNNFASTLSDWQQQETVINTDLTDLIAQSQKEGEVLVGIGKNEAALVTTSLAIADQTKAQVTTTTAMHDTTERLAQNAQSIATESGVAVTTLNQTITTNDETLESNSNYNTNFATVFDNSKIGQRDNNDLYNFLSQPVGTNNISRNIDSAETLIPYFTILLLCISSFFTAYSFSTRKQKYDASDLNAPSLPRQYLQTAIMLSIFAVSVGLIIGGISAYICGLLGTDLIAWIILSGITSITIALLSYAILKWLKSFGMLVLLLFFFIYLVMNSVLGFNIAEGSRVTFIQSLSPLWLLEQLFNQILFAINGPYFLALFILLIICGLSTVAIVGLGWRRKGVETHA</sequence>
<dbReference type="PANTHER" id="PTHR43077:SF10">
    <property type="entry name" value="TRANSPORT PERMEASE PROTEIN"/>
    <property type="match status" value="1"/>
</dbReference>
<proteinExistence type="inferred from homology"/>
<keyword evidence="6 11" id="KW-1133">Transmembrane helix</keyword>
<feature type="transmembrane region" description="Helical" evidence="11">
    <location>
        <begin position="862"/>
        <end position="885"/>
    </location>
</feature>
<dbReference type="AlphaFoldDB" id="A0A841ZBG8"/>
<feature type="transmembrane region" description="Helical" evidence="11">
    <location>
        <begin position="759"/>
        <end position="779"/>
    </location>
</feature>
<evidence type="ECO:0000256" key="9">
    <source>
        <dbReference type="ARBA" id="ARBA00046722"/>
    </source>
</evidence>
<dbReference type="EMBL" id="JAARRL010000031">
    <property type="protein sequence ID" value="MBC1501827.1"/>
    <property type="molecule type" value="Genomic_DNA"/>
</dbReference>
<keyword evidence="5 11" id="KW-0812">Transmembrane</keyword>
<comment type="caution">
    <text evidence="12">The sequence shown here is derived from an EMBL/GenBank/DDBJ whole genome shotgun (WGS) entry which is preliminary data.</text>
</comment>
<feature type="coiled-coil region" evidence="10">
    <location>
        <begin position="266"/>
        <end position="300"/>
    </location>
</feature>
<evidence type="ECO:0000313" key="12">
    <source>
        <dbReference type="EMBL" id="MBC1501827.1"/>
    </source>
</evidence>
<comment type="subunit">
    <text evidence="9">Homodimer. Interacts with EssB.</text>
</comment>
<dbReference type="NCBIfam" id="TIGR03929">
    <property type="entry name" value="T7_esaA_Nterm"/>
    <property type="match status" value="1"/>
</dbReference>
<evidence type="ECO:0000256" key="2">
    <source>
        <dbReference type="ARBA" id="ARBA00008338"/>
    </source>
</evidence>